<evidence type="ECO:0000313" key="1">
    <source>
        <dbReference type="EMBL" id="EEQ95994.1"/>
    </source>
</evidence>
<organism evidence="1 2">
    <name type="scientific">Brucella intermedia LMG 3301</name>
    <dbReference type="NCBI Taxonomy" id="641118"/>
    <lineage>
        <taxon>Bacteria</taxon>
        <taxon>Pseudomonadati</taxon>
        <taxon>Pseudomonadota</taxon>
        <taxon>Alphaproteobacteria</taxon>
        <taxon>Hyphomicrobiales</taxon>
        <taxon>Brucellaceae</taxon>
        <taxon>Brucella/Ochrobactrum group</taxon>
        <taxon>Brucella</taxon>
    </lineage>
</organism>
<dbReference type="HOGENOM" id="CLU_3186514_0_0_5"/>
<sequence>MQGGKRRAHCLILPFPEGAVIDRCRTFASTLMHIAVWKPGIGAWQN</sequence>
<gene>
    <name evidence="1" type="ORF">OINT_1001401</name>
</gene>
<evidence type="ECO:0000313" key="2">
    <source>
        <dbReference type="Proteomes" id="UP000004386"/>
    </source>
</evidence>
<dbReference type="EMBL" id="ACQA01000001">
    <property type="protein sequence ID" value="EEQ95994.1"/>
    <property type="molecule type" value="Genomic_DNA"/>
</dbReference>
<dbReference type="AlphaFoldDB" id="C4WKG3"/>
<name>C4WKG3_9HYPH</name>
<proteinExistence type="predicted"/>
<accession>C4WKG3</accession>
<dbReference type="Proteomes" id="UP000004386">
    <property type="component" value="Unassembled WGS sequence"/>
</dbReference>
<reference evidence="1 2" key="1">
    <citation type="submission" date="2009-05" db="EMBL/GenBank/DDBJ databases">
        <authorList>
            <person name="Setubal J.C."/>
            <person name="Boyle S."/>
            <person name="Crasta O.R."/>
            <person name="Gillespie J.J."/>
            <person name="Kenyon R.W."/>
            <person name="Lu J."/>
            <person name="Mane S."/>
            <person name="Nagrani S."/>
            <person name="Shallom J.M."/>
            <person name="Shallom S."/>
            <person name="Shukla M."/>
            <person name="Snyder E.E."/>
            <person name="Sobral B.W."/>
            <person name="Wattam A.R."/>
            <person name="Will R."/>
            <person name="Williams K."/>
            <person name="Yoo H."/>
            <person name="Munk C."/>
            <person name="Tapia R."/>
            <person name="Green L."/>
            <person name="Rogers Y."/>
            <person name="Detter J.C."/>
            <person name="Bruce D."/>
            <person name="Brettin T.S."/>
            <person name="Tsolis R."/>
        </authorList>
    </citation>
    <scope>NUCLEOTIDE SEQUENCE [LARGE SCALE GENOMIC DNA]</scope>
    <source>
        <strain evidence="1 2">LMG 3301</strain>
    </source>
</reference>
<comment type="caution">
    <text evidence="1">The sequence shown here is derived from an EMBL/GenBank/DDBJ whole genome shotgun (WGS) entry which is preliminary data.</text>
</comment>
<protein>
    <submittedName>
        <fullName evidence="1">Uncharacterized protein</fullName>
    </submittedName>
</protein>